<reference evidence="2 3" key="1">
    <citation type="journal article" date="2019" name="Int. J. Syst. Evol. Microbiol.">
        <title>The Global Catalogue of Microorganisms (GCM) 10K type strain sequencing project: providing services to taxonomists for standard genome sequencing and annotation.</title>
        <authorList>
            <consortium name="The Broad Institute Genomics Platform"/>
            <consortium name="The Broad Institute Genome Sequencing Center for Infectious Disease"/>
            <person name="Wu L."/>
            <person name="Ma J."/>
        </authorList>
    </citation>
    <scope>NUCLEOTIDE SEQUENCE [LARGE SCALE GENOMIC DNA]</scope>
    <source>
        <strain evidence="2 3">JCM 15478</strain>
    </source>
</reference>
<evidence type="ECO:0000256" key="1">
    <source>
        <dbReference type="SAM" id="MobiDB-lite"/>
    </source>
</evidence>
<proteinExistence type="predicted"/>
<comment type="caution">
    <text evidence="2">The sequence shown here is derived from an EMBL/GenBank/DDBJ whole genome shotgun (WGS) entry which is preliminary data.</text>
</comment>
<dbReference type="InterPro" id="IPR036188">
    <property type="entry name" value="FAD/NAD-bd_sf"/>
</dbReference>
<dbReference type="InterPro" id="IPR051209">
    <property type="entry name" value="FAD-bind_Monooxygenase_sf"/>
</dbReference>
<feature type="region of interest" description="Disordered" evidence="1">
    <location>
        <begin position="511"/>
        <end position="568"/>
    </location>
</feature>
<protein>
    <submittedName>
        <fullName evidence="2">NAD(P)/FAD-dependent oxidoreductase</fullName>
    </submittedName>
</protein>
<gene>
    <name evidence="2" type="ORF">GCM10009801_01970</name>
</gene>
<dbReference type="Gene3D" id="3.50.50.60">
    <property type="entry name" value="FAD/NAD(P)-binding domain"/>
    <property type="match status" value="2"/>
</dbReference>
<sequence>MAAGSVVKESEERNGRALPSHVRVAVVGSGFGGLGAAVRLRRAGVSDFVILERREAIGGTWHDNTYPGCACDIPSHLYSFSFAPNPHWPRSYAPQNEIREYLEGVTDTFGLRQHLHLRTEVQQMMWDAEELHWRVETSRGSLTADVVVSATGPLSAPKTPDIPGLDTFEGKVVHSATWDHDYDLRGKRVAVIGTGASAIQIVPAIQPVVDRLTVFQRTPAWVIPRGDRRITGFERRLHSKLPSTQKLRRFALWGALEMGTQVYANHPKLLAGLEKLATAHMKRAVKDPELRRKLTPDYRIGCKRTLVSDDYYPALAQPNTDLVDSGLKEIRGNTLVAADGREVEVDAIVFCSGFYVSDMPVAEYVKGTDGETLAESWAEDGMNALRGTATTGFPNFLFVIGPNTGLGSSSMILIIEAQLNYIVDYVRKLDTLGGGAPGDKVALDVRPIAQHRYNTRLRERIKGSVWQTGCTSWYLDAEGRPVAVWPGTTGEFRKITREVWLEEYEVLRAAPRNGQGPSGRRRKAPLLAGSTSRATATATAASTATTSTSTSTSTSAVQAADAPEGNDR</sequence>
<dbReference type="SUPFAM" id="SSF51905">
    <property type="entry name" value="FAD/NAD(P)-binding domain"/>
    <property type="match status" value="2"/>
</dbReference>
<dbReference type="EMBL" id="BAAAPE010000001">
    <property type="protein sequence ID" value="GAA2060425.1"/>
    <property type="molecule type" value="Genomic_DNA"/>
</dbReference>
<evidence type="ECO:0000313" key="2">
    <source>
        <dbReference type="EMBL" id="GAA2060425.1"/>
    </source>
</evidence>
<dbReference type="PRINTS" id="PR00469">
    <property type="entry name" value="PNDRDTASEII"/>
</dbReference>
<organism evidence="2 3">
    <name type="scientific">Streptomyces albiaxialis</name>
    <dbReference type="NCBI Taxonomy" id="329523"/>
    <lineage>
        <taxon>Bacteria</taxon>
        <taxon>Bacillati</taxon>
        <taxon>Actinomycetota</taxon>
        <taxon>Actinomycetes</taxon>
        <taxon>Kitasatosporales</taxon>
        <taxon>Streptomycetaceae</taxon>
        <taxon>Streptomyces</taxon>
    </lineage>
</organism>
<dbReference type="RefSeq" id="WP_344522921.1">
    <property type="nucleotide sequence ID" value="NZ_BAAAPE010000001.1"/>
</dbReference>
<evidence type="ECO:0000313" key="3">
    <source>
        <dbReference type="Proteomes" id="UP001500016"/>
    </source>
</evidence>
<dbReference type="PRINTS" id="PR00368">
    <property type="entry name" value="FADPNR"/>
</dbReference>
<dbReference type="PANTHER" id="PTHR42877:SF4">
    <property type="entry name" value="FAD_NAD(P)-BINDING DOMAIN-CONTAINING PROTEIN-RELATED"/>
    <property type="match status" value="1"/>
</dbReference>
<feature type="compositionally biased region" description="Low complexity" evidence="1">
    <location>
        <begin position="528"/>
        <end position="562"/>
    </location>
</feature>
<accession>A0ABN2VER5</accession>
<name>A0ABN2VER5_9ACTN</name>
<dbReference type="Proteomes" id="UP001500016">
    <property type="component" value="Unassembled WGS sequence"/>
</dbReference>
<dbReference type="Pfam" id="PF13738">
    <property type="entry name" value="Pyr_redox_3"/>
    <property type="match status" value="1"/>
</dbReference>
<dbReference type="PANTHER" id="PTHR42877">
    <property type="entry name" value="L-ORNITHINE N(5)-MONOOXYGENASE-RELATED"/>
    <property type="match status" value="1"/>
</dbReference>
<keyword evidence="3" id="KW-1185">Reference proteome</keyword>